<evidence type="ECO:0000256" key="2">
    <source>
        <dbReference type="ARBA" id="ARBA00022475"/>
    </source>
</evidence>
<dbReference type="InterPro" id="IPR050879">
    <property type="entry name" value="Acyltransferase_3"/>
</dbReference>
<gene>
    <name evidence="11" type="ORF">RIL96_01635</name>
</gene>
<feature type="transmembrane region" description="Helical" evidence="9">
    <location>
        <begin position="257"/>
        <end position="275"/>
    </location>
</feature>
<dbReference type="Gene3D" id="3.40.50.1110">
    <property type="entry name" value="SGNH hydrolase"/>
    <property type="match status" value="1"/>
</dbReference>
<keyword evidence="2" id="KW-1003">Cell membrane</keyword>
<feature type="compositionally biased region" description="Acidic residues" evidence="8">
    <location>
        <begin position="473"/>
        <end position="500"/>
    </location>
</feature>
<evidence type="ECO:0000256" key="1">
    <source>
        <dbReference type="ARBA" id="ARBA00004651"/>
    </source>
</evidence>
<proteinExistence type="predicted"/>
<dbReference type="GO" id="GO:0016746">
    <property type="term" value="F:acyltransferase activity"/>
    <property type="evidence" value="ECO:0007669"/>
    <property type="project" value="UniProtKB-KW"/>
</dbReference>
<evidence type="ECO:0000256" key="5">
    <source>
        <dbReference type="ARBA" id="ARBA00022989"/>
    </source>
</evidence>
<accession>A0ABU2DPI0</accession>
<keyword evidence="7 11" id="KW-0012">Acyltransferase</keyword>
<evidence type="ECO:0000256" key="9">
    <source>
        <dbReference type="SAM" id="Phobius"/>
    </source>
</evidence>
<evidence type="ECO:0000256" key="8">
    <source>
        <dbReference type="SAM" id="MobiDB-lite"/>
    </source>
</evidence>
<keyword evidence="4 9" id="KW-0812">Transmembrane</keyword>
<feature type="transmembrane region" description="Helical" evidence="9">
    <location>
        <begin position="91"/>
        <end position="110"/>
    </location>
</feature>
<comment type="subcellular location">
    <subcellularLocation>
        <location evidence="1">Cell membrane</location>
        <topology evidence="1">Multi-pass membrane protein</topology>
    </subcellularLocation>
</comment>
<feature type="transmembrane region" description="Helical" evidence="9">
    <location>
        <begin position="281"/>
        <end position="301"/>
    </location>
</feature>
<dbReference type="InterPro" id="IPR002656">
    <property type="entry name" value="Acyl_transf_3_dom"/>
</dbReference>
<dbReference type="EMBL" id="JAVKGR010000001">
    <property type="protein sequence ID" value="MDR8018270.1"/>
    <property type="molecule type" value="Genomic_DNA"/>
</dbReference>
<sequence length="656" mass="70067">MQQTGRTERFGGRPTHITRGYVLPGLDGLRALAVALVLIYHLLPAWMPTGMIGVDVFFVISGFLITSLLLKEGQNNGYLSLPRFWVRRIRRLLPAILLLVLVTVPAALAVGGDALAGMDRQVFGALSFTSNWTNIAAGNEYFTQSSPELFTHLWSLAVEEQFYLLWPVMVAVMLTLLPGVRRTRWVTLGLAAASVIAMLVLILTGSSASRVYYGTDTHAFGLMAGAALALARPWVLQGPQHGNALQRRSARRFSRHVMGPLAAAALVALALSAAGEHPLWLHPWGLAAASLLTLVALIAVIDDARRGSRSPFVRLLELSPVVWIGRRSYGIYLWHWPVYVLFVHAAPLMNPLLRAGLVLVLSVVAAALSHRYVEEPIRRYGFGACTEMLWRRLLGRAGTSQAHYARAASAAVLLGALATGSAVAVAPQQTAAEDYVSAGEEALEEADAEPTPESSGEPEAEDTGEADASREPEDAEEDSSDDSDGPAPDDEATPTDDGDISGEAITYIGDSVGVAASPALLEELAGIDIHAATSRFIGDGVDIATQLEQEGSLRDVVVVSLATNGPVTEEELEQLISVAGEQREVYLVNAHGPSVNWVSGNNALLAETAADHENVHLVDWDAAISQQPELLAGDGIHPGPTGAELYVETLRTALSP</sequence>
<dbReference type="Pfam" id="PF01757">
    <property type="entry name" value="Acyl_transf_3"/>
    <property type="match status" value="1"/>
</dbReference>
<dbReference type="CDD" id="cd01840">
    <property type="entry name" value="SGNH_hydrolase_yrhL_like"/>
    <property type="match status" value="1"/>
</dbReference>
<dbReference type="Proteomes" id="UP001251870">
    <property type="component" value="Unassembled WGS sequence"/>
</dbReference>
<evidence type="ECO:0000256" key="4">
    <source>
        <dbReference type="ARBA" id="ARBA00022692"/>
    </source>
</evidence>
<feature type="transmembrane region" description="Helical" evidence="9">
    <location>
        <begin position="21"/>
        <end position="43"/>
    </location>
</feature>
<keyword evidence="5 9" id="KW-1133">Transmembrane helix</keyword>
<feature type="transmembrane region" description="Helical" evidence="9">
    <location>
        <begin position="49"/>
        <end position="70"/>
    </location>
</feature>
<evidence type="ECO:0000313" key="12">
    <source>
        <dbReference type="Proteomes" id="UP001251870"/>
    </source>
</evidence>
<feature type="transmembrane region" description="Helical" evidence="9">
    <location>
        <begin position="217"/>
        <end position="236"/>
    </location>
</feature>
<dbReference type="PANTHER" id="PTHR23028">
    <property type="entry name" value="ACETYLTRANSFERASE"/>
    <property type="match status" value="1"/>
</dbReference>
<feature type="transmembrane region" description="Helical" evidence="9">
    <location>
        <begin position="185"/>
        <end position="205"/>
    </location>
</feature>
<dbReference type="PANTHER" id="PTHR23028:SF53">
    <property type="entry name" value="ACYL_TRANSF_3 DOMAIN-CONTAINING PROTEIN"/>
    <property type="match status" value="1"/>
</dbReference>
<feature type="transmembrane region" description="Helical" evidence="9">
    <location>
        <begin position="329"/>
        <end position="346"/>
    </location>
</feature>
<dbReference type="SUPFAM" id="SSF52266">
    <property type="entry name" value="SGNH hydrolase"/>
    <property type="match status" value="1"/>
</dbReference>
<keyword evidence="6 9" id="KW-0472">Membrane</keyword>
<dbReference type="InterPro" id="IPR036514">
    <property type="entry name" value="SGNH_hydro_sf"/>
</dbReference>
<feature type="compositionally biased region" description="Acidic residues" evidence="8">
    <location>
        <begin position="441"/>
        <end position="465"/>
    </location>
</feature>
<evidence type="ECO:0000256" key="3">
    <source>
        <dbReference type="ARBA" id="ARBA00022679"/>
    </source>
</evidence>
<feature type="region of interest" description="Disordered" evidence="8">
    <location>
        <begin position="434"/>
        <end position="503"/>
    </location>
</feature>
<organism evidence="11 12">
    <name type="scientific">Nesterenkonia aerolata</name>
    <dbReference type="NCBI Taxonomy" id="3074079"/>
    <lineage>
        <taxon>Bacteria</taxon>
        <taxon>Bacillati</taxon>
        <taxon>Actinomycetota</taxon>
        <taxon>Actinomycetes</taxon>
        <taxon>Micrococcales</taxon>
        <taxon>Micrococcaceae</taxon>
        <taxon>Nesterenkonia</taxon>
    </lineage>
</organism>
<feature type="domain" description="Acyltransferase 3" evidence="10">
    <location>
        <begin position="24"/>
        <end position="368"/>
    </location>
</feature>
<keyword evidence="12" id="KW-1185">Reference proteome</keyword>
<comment type="caution">
    <text evidence="11">The sequence shown here is derived from an EMBL/GenBank/DDBJ whole genome shotgun (WGS) entry which is preliminary data.</text>
</comment>
<evidence type="ECO:0000313" key="11">
    <source>
        <dbReference type="EMBL" id="MDR8018270.1"/>
    </source>
</evidence>
<dbReference type="RefSeq" id="WP_310547249.1">
    <property type="nucleotide sequence ID" value="NZ_JAVKGR010000001.1"/>
</dbReference>
<evidence type="ECO:0000259" key="10">
    <source>
        <dbReference type="Pfam" id="PF01757"/>
    </source>
</evidence>
<protein>
    <submittedName>
        <fullName evidence="11">Acyltransferase family protein</fullName>
    </submittedName>
</protein>
<name>A0ABU2DPI0_9MICC</name>
<evidence type="ECO:0000256" key="7">
    <source>
        <dbReference type="ARBA" id="ARBA00023315"/>
    </source>
</evidence>
<evidence type="ECO:0000256" key="6">
    <source>
        <dbReference type="ARBA" id="ARBA00023136"/>
    </source>
</evidence>
<keyword evidence="3" id="KW-0808">Transferase</keyword>
<reference evidence="11 12" key="1">
    <citation type="submission" date="2023-09" db="EMBL/GenBank/DDBJ databases">
        <title>Description of three actinobacteria isolated from air of manufacturing shop in a pharmaceutical factory.</title>
        <authorList>
            <person name="Zhang D.-F."/>
        </authorList>
    </citation>
    <scope>NUCLEOTIDE SEQUENCE [LARGE SCALE GENOMIC DNA]</scope>
    <source>
        <strain evidence="11 12">LY-0111</strain>
    </source>
</reference>
<feature type="transmembrane region" description="Helical" evidence="9">
    <location>
        <begin position="162"/>
        <end position="180"/>
    </location>
</feature>